<dbReference type="EMBL" id="CAEZWQ010000084">
    <property type="protein sequence ID" value="CAB4664937.1"/>
    <property type="molecule type" value="Genomic_DNA"/>
</dbReference>
<feature type="transmembrane region" description="Helical" evidence="1">
    <location>
        <begin position="176"/>
        <end position="191"/>
    </location>
</feature>
<feature type="transmembrane region" description="Helical" evidence="1">
    <location>
        <begin position="419"/>
        <end position="436"/>
    </location>
</feature>
<dbReference type="AlphaFoldDB" id="A0A6J6GB14"/>
<feature type="transmembrane region" description="Helical" evidence="1">
    <location>
        <begin position="219"/>
        <end position="237"/>
    </location>
</feature>
<proteinExistence type="predicted"/>
<reference evidence="2" key="1">
    <citation type="submission" date="2020-05" db="EMBL/GenBank/DDBJ databases">
        <authorList>
            <person name="Chiriac C."/>
            <person name="Salcher M."/>
            <person name="Ghai R."/>
            <person name="Kavagutti S V."/>
        </authorList>
    </citation>
    <scope>NUCLEOTIDE SEQUENCE</scope>
</reference>
<keyword evidence="1" id="KW-1133">Transmembrane helix</keyword>
<gene>
    <name evidence="2" type="ORF">UFOPK1795_01027</name>
    <name evidence="3" type="ORF">UFOPK2275_00767</name>
</gene>
<name>A0A6J6GB14_9ZZZZ</name>
<evidence type="ECO:0000313" key="3">
    <source>
        <dbReference type="EMBL" id="CAB4664937.1"/>
    </source>
</evidence>
<feature type="transmembrane region" description="Helical" evidence="1">
    <location>
        <begin position="363"/>
        <end position="383"/>
    </location>
</feature>
<keyword evidence="1" id="KW-0812">Transmembrane</keyword>
<dbReference type="EMBL" id="CAEZUG010000067">
    <property type="protein sequence ID" value="CAB4598401.1"/>
    <property type="molecule type" value="Genomic_DNA"/>
</dbReference>
<sequence length="456" mass="49902">MASKSKAARQQVSKKSNKVNFYLWAIPLLAFVIKLIVMGNTTGGGWLGSDGESWLAGADGLLKQGYYSDASVLSYMPAGYPILIWLLAKLSVVNGVWLLSFFQSAFYAFASFYFVKQLRDTKLRPYIFLIAIAIAFNPTLSLSTLVIGYESLLSSCMLLTMGLIINSMQLADTHKIYFGAISVGAVSAIASFVQPRWILTTVVIAVVWALMYKNRKVQVVILVGVIGIMAIAPALTIQRNIQSVDKAVIASILGSNMAVGAGDETSGGYPHTGPVVPCEPVPPATAPSDSDLVKCVVKWYASHPVKAMRLFINKGFFFWSPWSGPLGEGTMARNPWLKFNPLENISKGSQQGNDLVNKLPGKIISFAWVMGCISMMFIGFFWLRSMKGIYAKIAYVTLVPVVLTWLVAMGTVGDHRYRIPTMGLSVFLQVMGYFALRHKVKTRSFAVALEPSAKAR</sequence>
<organism evidence="2">
    <name type="scientific">freshwater metagenome</name>
    <dbReference type="NCBI Taxonomy" id="449393"/>
    <lineage>
        <taxon>unclassified sequences</taxon>
        <taxon>metagenomes</taxon>
        <taxon>ecological metagenomes</taxon>
    </lineage>
</organism>
<feature type="transmembrane region" description="Helical" evidence="1">
    <location>
        <begin position="123"/>
        <end position="140"/>
    </location>
</feature>
<keyword evidence="1" id="KW-0472">Membrane</keyword>
<feature type="transmembrane region" description="Helical" evidence="1">
    <location>
        <begin position="395"/>
        <end position="413"/>
    </location>
</feature>
<evidence type="ECO:0000313" key="2">
    <source>
        <dbReference type="EMBL" id="CAB4598401.1"/>
    </source>
</evidence>
<evidence type="ECO:0000256" key="1">
    <source>
        <dbReference type="SAM" id="Phobius"/>
    </source>
</evidence>
<protein>
    <submittedName>
        <fullName evidence="2">Unannotated protein</fullName>
    </submittedName>
</protein>
<feature type="transmembrane region" description="Helical" evidence="1">
    <location>
        <begin position="21"/>
        <end position="39"/>
    </location>
</feature>
<accession>A0A6J6GB14</accession>